<dbReference type="Proteomes" id="UP000308528">
    <property type="component" value="Unassembled WGS sequence"/>
</dbReference>
<keyword evidence="1" id="KW-0808">Transferase</keyword>
<accession>A0A4S4NK21</accession>
<dbReference type="GO" id="GO:0016740">
    <property type="term" value="F:transferase activity"/>
    <property type="evidence" value="ECO:0007669"/>
    <property type="project" value="UniProtKB-KW"/>
</dbReference>
<proteinExistence type="predicted"/>
<comment type="caution">
    <text evidence="1">The sequence shown here is derived from an EMBL/GenBank/DDBJ whole genome shotgun (WGS) entry which is preliminary data.</text>
</comment>
<dbReference type="RefSeq" id="WP_136459376.1">
    <property type="nucleotide sequence ID" value="NZ_SRSF01000004.1"/>
</dbReference>
<evidence type="ECO:0000313" key="1">
    <source>
        <dbReference type="EMBL" id="THH39285.1"/>
    </source>
</evidence>
<organism evidence="1 2">
    <name type="scientific">Neolewinella litorea</name>
    <dbReference type="NCBI Taxonomy" id="2562452"/>
    <lineage>
        <taxon>Bacteria</taxon>
        <taxon>Pseudomonadati</taxon>
        <taxon>Bacteroidota</taxon>
        <taxon>Saprospiria</taxon>
        <taxon>Saprospirales</taxon>
        <taxon>Lewinellaceae</taxon>
        <taxon>Neolewinella</taxon>
    </lineage>
</organism>
<reference evidence="1 2" key="1">
    <citation type="submission" date="2019-04" db="EMBL/GenBank/DDBJ databases">
        <title>Lewinella litorea sp. nov., isolated from a marine sand.</title>
        <authorList>
            <person name="Yoon J.-H."/>
        </authorList>
    </citation>
    <scope>NUCLEOTIDE SEQUENCE [LARGE SCALE GENOMIC DNA]</scope>
    <source>
        <strain evidence="1 2">HSMS-39</strain>
    </source>
</reference>
<dbReference type="EMBL" id="SRSF01000004">
    <property type="protein sequence ID" value="THH39285.1"/>
    <property type="molecule type" value="Genomic_DNA"/>
</dbReference>
<sequence>MSDRILFLCGSLVPGKDGVGDYARKMAAELIAGGTGVRLLATHDKGVAETTEEEQREGTVAVPVVRIPYGAPQQERIRRIQDSIDGYHPGLLSLQYVPYSFSPYGLPFSLIQQLRSLRYRGRWHVMFHELWIKNQGVRTPKDTVVSALQRLAVLGLTKVLRPAVIHTHIPYYQAQLKQLGITARPLPLFANIAPQVGTAGPDSGGGSFRLGFFSQFIPERVIPFIRSLDTWLRTTDGRKLDIQLLGGGADRVAETRRILAAEFPQATINASGFLSAEALSRELSRLDLGITPVDHHLIGKSGTVAAFLNHGIPVAAPYRTEHAPSFFTPGLTAATLETFSETGLLSAMRAAGSLDTHPISPQGVARCFLNDLSLSPAHNFISSNSSPGSDY</sequence>
<dbReference type="AlphaFoldDB" id="A0A4S4NK21"/>
<dbReference type="SUPFAM" id="SSF53756">
    <property type="entry name" value="UDP-Glycosyltransferase/glycogen phosphorylase"/>
    <property type="match status" value="1"/>
</dbReference>
<name>A0A4S4NK21_9BACT</name>
<dbReference type="OrthoDB" id="1100436at2"/>
<evidence type="ECO:0000313" key="2">
    <source>
        <dbReference type="Proteomes" id="UP000308528"/>
    </source>
</evidence>
<keyword evidence="2" id="KW-1185">Reference proteome</keyword>
<protein>
    <submittedName>
        <fullName evidence="1">Glycosyltransferase family 1 protein</fullName>
    </submittedName>
</protein>
<gene>
    <name evidence="1" type="ORF">E4021_11040</name>
</gene>